<sequence>MDDETYRLEKLNFVSNLNGTSIDRIFNILILVPLVYFLSILIKIQLILKFYSLKKIYSIGFWSSFLLDYIFALVPLIFLCTIYEKWSEYFIYGIILTCVVIYLPISKAKKSLKSNNKLPEEIDTLIVKLTISSFRVLLYVFTTISILAVDFKIFPRYLAKTEKYGISIMDLGVGMYIAVHSMKIIRNDRLQQSDSFVSGLLKEFKASSILILIGCLRLLSVKSTNYVEHVSEY</sequence>
<dbReference type="STRING" id="10195.A0A3M7STU5"/>
<keyword evidence="7" id="KW-1185">Reference proteome</keyword>
<dbReference type="GO" id="GO:0006506">
    <property type="term" value="P:GPI anchor biosynthetic process"/>
    <property type="evidence" value="ECO:0007669"/>
    <property type="project" value="InterPro"/>
</dbReference>
<proteinExistence type="predicted"/>
<accession>A0A3M7STU5</accession>
<feature type="transmembrane region" description="Helical" evidence="5">
    <location>
        <begin position="56"/>
        <end position="83"/>
    </location>
</feature>
<comment type="caution">
    <text evidence="6">The sequence shown here is derived from an EMBL/GenBank/DDBJ whole genome shotgun (WGS) entry which is preliminary data.</text>
</comment>
<evidence type="ECO:0000313" key="6">
    <source>
        <dbReference type="EMBL" id="RNA39047.1"/>
    </source>
</evidence>
<feature type="non-terminal residue" evidence="6">
    <location>
        <position position="233"/>
    </location>
</feature>
<reference evidence="6 7" key="1">
    <citation type="journal article" date="2018" name="Sci. Rep.">
        <title>Genomic signatures of local adaptation to the degree of environmental predictability in rotifers.</title>
        <authorList>
            <person name="Franch-Gras L."/>
            <person name="Hahn C."/>
            <person name="Garcia-Roger E.M."/>
            <person name="Carmona M.J."/>
            <person name="Serra M."/>
            <person name="Gomez A."/>
        </authorList>
    </citation>
    <scope>NUCLEOTIDE SEQUENCE [LARGE SCALE GENOMIC DNA]</scope>
    <source>
        <strain evidence="6">HYR1</strain>
    </source>
</reference>
<dbReference type="GO" id="GO:0032216">
    <property type="term" value="F:glucosaminyl-phosphatidylinositol O-acyltransferase activity"/>
    <property type="evidence" value="ECO:0007669"/>
    <property type="project" value="TreeGrafter"/>
</dbReference>
<keyword evidence="3 5" id="KW-1133">Transmembrane helix</keyword>
<dbReference type="AlphaFoldDB" id="A0A3M7STU5"/>
<dbReference type="GO" id="GO:0005783">
    <property type="term" value="C:endoplasmic reticulum"/>
    <property type="evidence" value="ECO:0007669"/>
    <property type="project" value="TreeGrafter"/>
</dbReference>
<dbReference type="EMBL" id="REGN01000792">
    <property type="protein sequence ID" value="RNA39047.1"/>
    <property type="molecule type" value="Genomic_DNA"/>
</dbReference>
<evidence type="ECO:0000256" key="5">
    <source>
        <dbReference type="SAM" id="Phobius"/>
    </source>
</evidence>
<name>A0A3M7STU5_BRAPC</name>
<feature type="transmembrane region" description="Helical" evidence="5">
    <location>
        <begin position="25"/>
        <end position="44"/>
    </location>
</feature>
<evidence type="ECO:0000256" key="1">
    <source>
        <dbReference type="ARBA" id="ARBA00004141"/>
    </source>
</evidence>
<comment type="subcellular location">
    <subcellularLocation>
        <location evidence="1">Membrane</location>
        <topology evidence="1">Multi-pass membrane protein</topology>
    </subcellularLocation>
</comment>
<dbReference type="GO" id="GO:0072659">
    <property type="term" value="P:protein localization to plasma membrane"/>
    <property type="evidence" value="ECO:0007669"/>
    <property type="project" value="TreeGrafter"/>
</dbReference>
<keyword evidence="2 5" id="KW-0812">Transmembrane</keyword>
<evidence type="ECO:0000313" key="7">
    <source>
        <dbReference type="Proteomes" id="UP000276133"/>
    </source>
</evidence>
<gene>
    <name evidence="6" type="ORF">BpHYR1_012743</name>
</gene>
<dbReference type="PANTHER" id="PTHR20661:SF0">
    <property type="entry name" value="PHOSPHATIDYLINOSITOL-GLYCAN BIOSYNTHESIS CLASS W PROTEIN"/>
    <property type="match status" value="1"/>
</dbReference>
<dbReference type="GO" id="GO:0016020">
    <property type="term" value="C:membrane"/>
    <property type="evidence" value="ECO:0007669"/>
    <property type="project" value="UniProtKB-SubCell"/>
</dbReference>
<evidence type="ECO:0000256" key="2">
    <source>
        <dbReference type="ARBA" id="ARBA00022692"/>
    </source>
</evidence>
<dbReference type="InterPro" id="IPR009447">
    <property type="entry name" value="PIGW/GWT1"/>
</dbReference>
<feature type="transmembrane region" description="Helical" evidence="5">
    <location>
        <begin position="125"/>
        <end position="149"/>
    </location>
</feature>
<dbReference type="PANTHER" id="PTHR20661">
    <property type="entry name" value="PHOSPHATIDYLINOSITOL-GLYCAN BIOSYNTHESIS CLASS W PROTEIN"/>
    <property type="match status" value="1"/>
</dbReference>
<protein>
    <submittedName>
        <fullName evidence="6">Phosphatidylinositol-glycan biosynthesis class W-like</fullName>
    </submittedName>
</protein>
<evidence type="ECO:0000256" key="4">
    <source>
        <dbReference type="ARBA" id="ARBA00023136"/>
    </source>
</evidence>
<dbReference type="OrthoDB" id="15270at2759"/>
<organism evidence="6 7">
    <name type="scientific">Brachionus plicatilis</name>
    <name type="common">Marine rotifer</name>
    <name type="synonym">Brachionus muelleri</name>
    <dbReference type="NCBI Taxonomy" id="10195"/>
    <lineage>
        <taxon>Eukaryota</taxon>
        <taxon>Metazoa</taxon>
        <taxon>Spiralia</taxon>
        <taxon>Gnathifera</taxon>
        <taxon>Rotifera</taxon>
        <taxon>Eurotatoria</taxon>
        <taxon>Monogononta</taxon>
        <taxon>Pseudotrocha</taxon>
        <taxon>Ploima</taxon>
        <taxon>Brachionidae</taxon>
        <taxon>Brachionus</taxon>
    </lineage>
</organism>
<feature type="transmembrane region" description="Helical" evidence="5">
    <location>
        <begin position="89"/>
        <end position="105"/>
    </location>
</feature>
<keyword evidence="4 5" id="KW-0472">Membrane</keyword>
<evidence type="ECO:0000256" key="3">
    <source>
        <dbReference type="ARBA" id="ARBA00022989"/>
    </source>
</evidence>
<dbReference type="Proteomes" id="UP000276133">
    <property type="component" value="Unassembled WGS sequence"/>
</dbReference>
<dbReference type="Pfam" id="PF06423">
    <property type="entry name" value="GWT1"/>
    <property type="match status" value="1"/>
</dbReference>